<accession>A0ABS7D1L2</accession>
<name>A0ABS7D1L2_9BACL</name>
<feature type="compositionally biased region" description="Basic and acidic residues" evidence="1">
    <location>
        <begin position="61"/>
        <end position="71"/>
    </location>
</feature>
<keyword evidence="3" id="KW-1185">Reference proteome</keyword>
<reference evidence="2 3" key="1">
    <citation type="submission" date="2021-07" db="EMBL/GenBank/DDBJ databases">
        <title>Paenibacillus radiodurans sp. nov., isolated from the southeastern edge of Tengger Desert.</title>
        <authorList>
            <person name="Zhang G."/>
        </authorList>
    </citation>
    <scope>NUCLEOTIDE SEQUENCE [LARGE SCALE GENOMIC DNA]</scope>
    <source>
        <strain evidence="2 3">DT7-4</strain>
    </source>
</reference>
<feature type="compositionally biased region" description="Basic and acidic residues" evidence="1">
    <location>
        <begin position="81"/>
        <end position="94"/>
    </location>
</feature>
<dbReference type="Proteomes" id="UP000812277">
    <property type="component" value="Unassembled WGS sequence"/>
</dbReference>
<sequence length="110" mass="12199">MPYKSIDLQASIPRTPDTAALQNQMLHKPVADQTRLEGDSAKQTELMRSKNSAVEQGSKLGIKDNKQREAGSKSQKRKNAGNRDDALEQSEDKQAAQTHPYKGQHIDISL</sequence>
<comment type="caution">
    <text evidence="2">The sequence shown here is derived from an EMBL/GenBank/DDBJ whole genome shotgun (WGS) entry which is preliminary data.</text>
</comment>
<organism evidence="2 3">
    <name type="scientific">Paenibacillus oenotherae</name>
    <dbReference type="NCBI Taxonomy" id="1435645"/>
    <lineage>
        <taxon>Bacteria</taxon>
        <taxon>Bacillati</taxon>
        <taxon>Bacillota</taxon>
        <taxon>Bacilli</taxon>
        <taxon>Bacillales</taxon>
        <taxon>Paenibacillaceae</taxon>
        <taxon>Paenibacillus</taxon>
    </lineage>
</organism>
<feature type="region of interest" description="Disordered" evidence="1">
    <location>
        <begin position="28"/>
        <end position="110"/>
    </location>
</feature>
<evidence type="ECO:0000313" key="2">
    <source>
        <dbReference type="EMBL" id="MBW7473271.1"/>
    </source>
</evidence>
<proteinExistence type="predicted"/>
<gene>
    <name evidence="2" type="ORF">K0T92_00775</name>
</gene>
<protein>
    <submittedName>
        <fullName evidence="2">Uncharacterized protein</fullName>
    </submittedName>
</protein>
<evidence type="ECO:0000256" key="1">
    <source>
        <dbReference type="SAM" id="MobiDB-lite"/>
    </source>
</evidence>
<dbReference type="EMBL" id="JAHZIJ010000001">
    <property type="protein sequence ID" value="MBW7473271.1"/>
    <property type="molecule type" value="Genomic_DNA"/>
</dbReference>
<evidence type="ECO:0000313" key="3">
    <source>
        <dbReference type="Proteomes" id="UP000812277"/>
    </source>
</evidence>
<dbReference type="RefSeq" id="WP_219870512.1">
    <property type="nucleotide sequence ID" value="NZ_JAHZIJ010000001.1"/>
</dbReference>
<feature type="compositionally biased region" description="Basic and acidic residues" evidence="1">
    <location>
        <begin position="34"/>
        <end position="48"/>
    </location>
</feature>